<dbReference type="GO" id="GO:0061630">
    <property type="term" value="F:ubiquitin protein ligase activity"/>
    <property type="evidence" value="ECO:0000318"/>
    <property type="project" value="GO_Central"/>
</dbReference>
<dbReference type="PANTHER" id="PTHR15710:SF192">
    <property type="entry name" value="RING-TYPE E3 UBIQUITIN TRANSFERASE"/>
    <property type="match status" value="1"/>
</dbReference>
<accession>A0A9R0IXV1</accession>
<dbReference type="Gene3D" id="3.30.40.10">
    <property type="entry name" value="Zinc/RING finger domain, C3HC4 (zinc finger)"/>
    <property type="match status" value="1"/>
</dbReference>
<keyword evidence="6" id="KW-0833">Ubl conjugation pathway</keyword>
<dbReference type="FunFam" id="3.30.40.10:FF:000022">
    <property type="entry name" value="E3 ubiquitin-protein ligase RING1-like"/>
    <property type="match status" value="1"/>
</dbReference>
<dbReference type="RefSeq" id="XP_021856953.1">
    <property type="nucleotide sequence ID" value="XM_022001261.2"/>
</dbReference>
<gene>
    <name evidence="11" type="primary">LOC110796223</name>
</gene>
<dbReference type="GO" id="GO:0005737">
    <property type="term" value="C:cytoplasm"/>
    <property type="evidence" value="ECO:0000318"/>
    <property type="project" value="GO_Central"/>
</dbReference>
<dbReference type="GO" id="GO:0016567">
    <property type="term" value="P:protein ubiquitination"/>
    <property type="evidence" value="ECO:0000318"/>
    <property type="project" value="GO_Central"/>
</dbReference>
<dbReference type="Proteomes" id="UP000813463">
    <property type="component" value="Chromosome 5"/>
</dbReference>
<evidence type="ECO:0000313" key="11">
    <source>
        <dbReference type="RefSeq" id="XP_021856953.1"/>
    </source>
</evidence>
<name>A0A9R0IXV1_SPIOL</name>
<keyword evidence="4" id="KW-0479">Metal-binding</keyword>
<feature type="domain" description="RING-type" evidence="9">
    <location>
        <begin position="172"/>
        <end position="213"/>
    </location>
</feature>
<reference evidence="11" key="2">
    <citation type="submission" date="2025-08" db="UniProtKB">
        <authorList>
            <consortium name="RefSeq"/>
        </authorList>
    </citation>
    <scope>IDENTIFICATION</scope>
    <source>
        <tissue evidence="11">Leaf</tissue>
    </source>
</reference>
<evidence type="ECO:0000256" key="5">
    <source>
        <dbReference type="ARBA" id="ARBA00022771"/>
    </source>
</evidence>
<dbReference type="KEGG" id="soe:110796223"/>
<protein>
    <recommendedName>
        <fullName evidence="2">RING-type E3 ubiquitin transferase</fullName>
        <ecNumber evidence="2">2.3.2.27</ecNumber>
    </recommendedName>
</protein>
<dbReference type="SMART" id="SM00184">
    <property type="entry name" value="RING"/>
    <property type="match status" value="1"/>
</dbReference>
<dbReference type="GeneID" id="110796223"/>
<dbReference type="OrthoDB" id="21204at2759"/>
<dbReference type="Pfam" id="PF14369">
    <property type="entry name" value="Zn_ribbon_19"/>
    <property type="match status" value="1"/>
</dbReference>
<dbReference type="AlphaFoldDB" id="A0A9R0IXV1"/>
<reference evidence="10" key="1">
    <citation type="journal article" date="2021" name="Nat. Commun.">
        <title>Genomic analyses provide insights into spinach domestication and the genetic basis of agronomic traits.</title>
        <authorList>
            <person name="Cai X."/>
            <person name="Sun X."/>
            <person name="Xu C."/>
            <person name="Sun H."/>
            <person name="Wang X."/>
            <person name="Ge C."/>
            <person name="Zhang Z."/>
            <person name="Wang Q."/>
            <person name="Fei Z."/>
            <person name="Jiao C."/>
            <person name="Wang Q."/>
        </authorList>
    </citation>
    <scope>NUCLEOTIDE SEQUENCE [LARGE SCALE GENOMIC DNA]</scope>
    <source>
        <strain evidence="10">cv. Varoflay</strain>
    </source>
</reference>
<organism evidence="10 11">
    <name type="scientific">Spinacia oleracea</name>
    <name type="common">Spinach</name>
    <dbReference type="NCBI Taxonomy" id="3562"/>
    <lineage>
        <taxon>Eukaryota</taxon>
        <taxon>Viridiplantae</taxon>
        <taxon>Streptophyta</taxon>
        <taxon>Embryophyta</taxon>
        <taxon>Tracheophyta</taxon>
        <taxon>Spermatophyta</taxon>
        <taxon>Magnoliopsida</taxon>
        <taxon>eudicotyledons</taxon>
        <taxon>Gunneridae</taxon>
        <taxon>Pentapetalae</taxon>
        <taxon>Caryophyllales</taxon>
        <taxon>Chenopodiaceae</taxon>
        <taxon>Chenopodioideae</taxon>
        <taxon>Anserineae</taxon>
        <taxon>Spinacia</taxon>
    </lineage>
</organism>
<dbReference type="InterPro" id="IPR013083">
    <property type="entry name" value="Znf_RING/FYVE/PHD"/>
</dbReference>
<evidence type="ECO:0000256" key="2">
    <source>
        <dbReference type="ARBA" id="ARBA00012483"/>
    </source>
</evidence>
<evidence type="ECO:0000256" key="7">
    <source>
        <dbReference type="ARBA" id="ARBA00022833"/>
    </source>
</evidence>
<dbReference type="PROSITE" id="PS50089">
    <property type="entry name" value="ZF_RING_2"/>
    <property type="match status" value="1"/>
</dbReference>
<comment type="catalytic activity">
    <reaction evidence="1">
        <text>S-ubiquitinyl-[E2 ubiquitin-conjugating enzyme]-L-cysteine + [acceptor protein]-L-lysine = [E2 ubiquitin-conjugating enzyme]-L-cysteine + N(6)-ubiquitinyl-[acceptor protein]-L-lysine.</text>
        <dbReference type="EC" id="2.3.2.27"/>
    </reaction>
</comment>
<dbReference type="PANTHER" id="PTHR15710">
    <property type="entry name" value="E3 UBIQUITIN-PROTEIN LIGASE PRAJA"/>
    <property type="match status" value="1"/>
</dbReference>
<keyword evidence="3" id="KW-0808">Transferase</keyword>
<evidence type="ECO:0000256" key="1">
    <source>
        <dbReference type="ARBA" id="ARBA00000900"/>
    </source>
</evidence>
<dbReference type="InterPro" id="IPR039525">
    <property type="entry name" value="RNF126-like_zinc-ribbon"/>
</dbReference>
<dbReference type="InterPro" id="IPR010543">
    <property type="entry name" value="DUF1117"/>
</dbReference>
<dbReference type="EC" id="2.3.2.27" evidence="2"/>
<evidence type="ECO:0000256" key="4">
    <source>
        <dbReference type="ARBA" id="ARBA00022723"/>
    </source>
</evidence>
<dbReference type="CDD" id="cd16667">
    <property type="entry name" value="RING-H2_RNF126-like"/>
    <property type="match status" value="1"/>
</dbReference>
<evidence type="ECO:0000256" key="8">
    <source>
        <dbReference type="PROSITE-ProRule" id="PRU00175"/>
    </source>
</evidence>
<keyword evidence="10" id="KW-1185">Reference proteome</keyword>
<dbReference type="SUPFAM" id="SSF57850">
    <property type="entry name" value="RING/U-box"/>
    <property type="match status" value="1"/>
</dbReference>
<evidence type="ECO:0000313" key="10">
    <source>
        <dbReference type="Proteomes" id="UP000813463"/>
    </source>
</evidence>
<evidence type="ECO:0000256" key="3">
    <source>
        <dbReference type="ARBA" id="ARBA00022679"/>
    </source>
</evidence>
<dbReference type="GO" id="GO:0008270">
    <property type="term" value="F:zinc ion binding"/>
    <property type="evidence" value="ECO:0007669"/>
    <property type="project" value="UniProtKB-KW"/>
</dbReference>
<evidence type="ECO:0000256" key="6">
    <source>
        <dbReference type="ARBA" id="ARBA00022786"/>
    </source>
</evidence>
<keyword evidence="5 8" id="KW-0863">Zinc-finger</keyword>
<dbReference type="Pfam" id="PF06547">
    <property type="entry name" value="DUF1117"/>
    <property type="match status" value="1"/>
</dbReference>
<sequence length="345" mass="38205">MNSNGSTFWCHRCDRFIRVHTQHIVICPDCGGGFVEGIDASSSLSPLSPISPPTTTTTTTRMFPPANLDNSRLIRSSSSSINPVIALPNSSDDTQLPNYQLFYDDSSGLGLRPLPVSIADFLMGSGFDRILHQLGQLDFNSSLDNPPASKSAVESIPVVQIVASHVGSESHCAVCKEEFEIDTEARELPCKHIYHSDCILPWLVLHNSCPVCRFKLPTDDMSGNEGRGSDSVEGMMVGLRIWRLPGGGFAVGRFMGGRGTTEEGLFPVVYTEMDGGFGNNDDFRRISWPLRERRSGRSRGWTRAFRSFFTFFRRNRDTSSSSGSSVVRSRSLFRRRQSEGWTFGV</sequence>
<dbReference type="Pfam" id="PF13639">
    <property type="entry name" value="zf-RING_2"/>
    <property type="match status" value="1"/>
</dbReference>
<keyword evidence="7" id="KW-0862">Zinc</keyword>
<dbReference type="InterPro" id="IPR001841">
    <property type="entry name" value="Znf_RING"/>
</dbReference>
<proteinExistence type="predicted"/>
<evidence type="ECO:0000259" key="9">
    <source>
        <dbReference type="PROSITE" id="PS50089"/>
    </source>
</evidence>